<organism evidence="1 2">
    <name type="scientific">Choristoneura fumiferana</name>
    <name type="common">Spruce budworm moth</name>
    <name type="synonym">Archips fumiferana</name>
    <dbReference type="NCBI Taxonomy" id="7141"/>
    <lineage>
        <taxon>Eukaryota</taxon>
        <taxon>Metazoa</taxon>
        <taxon>Ecdysozoa</taxon>
        <taxon>Arthropoda</taxon>
        <taxon>Hexapoda</taxon>
        <taxon>Insecta</taxon>
        <taxon>Pterygota</taxon>
        <taxon>Neoptera</taxon>
        <taxon>Endopterygota</taxon>
        <taxon>Lepidoptera</taxon>
        <taxon>Glossata</taxon>
        <taxon>Ditrysia</taxon>
        <taxon>Tortricoidea</taxon>
        <taxon>Tortricidae</taxon>
        <taxon>Tortricinae</taxon>
        <taxon>Choristoneura</taxon>
    </lineage>
</organism>
<proteinExistence type="predicted"/>
<reference evidence="1 2" key="1">
    <citation type="journal article" date="2022" name="Genome Biol. Evol.">
        <title>The Spruce Budworm Genome: Reconstructing the Evolutionary History of Antifreeze Proteins.</title>
        <authorList>
            <person name="Beliveau C."/>
            <person name="Gagne P."/>
            <person name="Picq S."/>
            <person name="Vernygora O."/>
            <person name="Keeling C.I."/>
            <person name="Pinkney K."/>
            <person name="Doucet D."/>
            <person name="Wen F."/>
            <person name="Johnston J.S."/>
            <person name="Maaroufi H."/>
            <person name="Boyle B."/>
            <person name="Laroche J."/>
            <person name="Dewar K."/>
            <person name="Juretic N."/>
            <person name="Blackburn G."/>
            <person name="Nisole A."/>
            <person name="Brunet B."/>
            <person name="Brandao M."/>
            <person name="Lumley L."/>
            <person name="Duan J."/>
            <person name="Quan G."/>
            <person name="Lucarotti C.J."/>
            <person name="Roe A.D."/>
            <person name="Sperling F.A.H."/>
            <person name="Levesque R.C."/>
            <person name="Cusson M."/>
        </authorList>
    </citation>
    <scope>NUCLEOTIDE SEQUENCE [LARGE SCALE GENOMIC DNA]</scope>
    <source>
        <strain evidence="1">Glfc:IPQL:Cfum</strain>
    </source>
</reference>
<comment type="caution">
    <text evidence="1">The sequence shown here is derived from an EMBL/GenBank/DDBJ whole genome shotgun (WGS) entry which is preliminary data.</text>
</comment>
<protein>
    <submittedName>
        <fullName evidence="1">Uncharacterized protein</fullName>
    </submittedName>
</protein>
<name>A0ACC0JSV8_CHOFU</name>
<keyword evidence="2" id="KW-1185">Reference proteome</keyword>
<dbReference type="Proteomes" id="UP001064048">
    <property type="component" value="Chromosome 26"/>
</dbReference>
<gene>
    <name evidence="1" type="ORF">MSG28_014660</name>
</gene>
<evidence type="ECO:0000313" key="1">
    <source>
        <dbReference type="EMBL" id="KAI8427015.1"/>
    </source>
</evidence>
<dbReference type="EMBL" id="CM046126">
    <property type="protein sequence ID" value="KAI8427015.1"/>
    <property type="molecule type" value="Genomic_DNA"/>
</dbReference>
<evidence type="ECO:0000313" key="2">
    <source>
        <dbReference type="Proteomes" id="UP001064048"/>
    </source>
</evidence>
<accession>A0ACC0JSV8</accession>
<sequence length="71" mass="7777">MGASIVPIAVFTILWGVVGIVCPFFAPKGPNRGWLCAYMAQMNPLIGPRLDNETLIWISRKWLVPVASPPV</sequence>